<dbReference type="AlphaFoldDB" id="A0A9X3RPW0"/>
<dbReference type="Proteomes" id="UP001146439">
    <property type="component" value="Unassembled WGS sequence"/>
</dbReference>
<protein>
    <submittedName>
        <fullName evidence="1">Uncharacterized protein</fullName>
    </submittedName>
</protein>
<evidence type="ECO:0000313" key="4">
    <source>
        <dbReference type="Proteomes" id="UP001371299"/>
    </source>
</evidence>
<proteinExistence type="predicted"/>
<gene>
    <name evidence="1" type="ORF">L8V22_08915</name>
    <name evidence="2" type="ORF">WMQ01_07770</name>
</gene>
<keyword evidence="4" id="KW-1185">Reference proteome</keyword>
<sequence length="64" mass="6872">MGRDDKKVRIERAVNLYDHGIKVVPVARSGAIAPYGQAVDKEASLVNAFVIALGDAAVAEDYTR</sequence>
<reference evidence="2 4" key="2">
    <citation type="submission" date="2024-01" db="EMBL/GenBank/DDBJ databases">
        <title>Description of two novel Corynebacterium species isolated from human nasal passages and skin.</title>
        <authorList>
            <person name="Popowitch E."/>
            <person name="Tran T.H."/>
            <person name="Escapa I.F."/>
            <person name="Bhatt E."/>
            <person name="Sozat A.K."/>
            <person name="Roberts A.Q."/>
            <person name="Segre J.A."/>
            <person name="Kong H."/>
            <person name="Conlan S."/>
            <person name="Lemon K.P."/>
            <person name="Kelly M.S."/>
        </authorList>
    </citation>
    <scope>NUCLEOTIDE SEQUENCE [LARGE SCALE GENOMIC DNA]</scope>
    <source>
        <strain evidence="2 4">KPL2619</strain>
    </source>
</reference>
<accession>A0A9X3RPW0</accession>
<evidence type="ECO:0000313" key="2">
    <source>
        <dbReference type="EMBL" id="MEK0145962.1"/>
    </source>
</evidence>
<organism evidence="1 3">
    <name type="scientific">Corynebacterium yonathiae</name>
    <dbReference type="NCBI Taxonomy" id="2913504"/>
    <lineage>
        <taxon>Bacteria</taxon>
        <taxon>Bacillati</taxon>
        <taxon>Actinomycetota</taxon>
        <taxon>Actinomycetes</taxon>
        <taxon>Mycobacteriales</taxon>
        <taxon>Corynebacteriaceae</taxon>
        <taxon>Corynebacterium</taxon>
    </lineage>
</organism>
<dbReference type="EMBL" id="JAKMUZ010000016">
    <property type="protein sequence ID" value="MCZ9296673.1"/>
    <property type="molecule type" value="Genomic_DNA"/>
</dbReference>
<evidence type="ECO:0000313" key="3">
    <source>
        <dbReference type="Proteomes" id="UP001146439"/>
    </source>
</evidence>
<dbReference type="RefSeq" id="WP_238801133.1">
    <property type="nucleotide sequence ID" value="NZ_JAKMUZ010000016.1"/>
</dbReference>
<evidence type="ECO:0000313" key="1">
    <source>
        <dbReference type="EMBL" id="MCZ9296673.1"/>
    </source>
</evidence>
<dbReference type="EMBL" id="JBBMGJ010000014">
    <property type="protein sequence ID" value="MEK0145962.1"/>
    <property type="molecule type" value="Genomic_DNA"/>
</dbReference>
<reference evidence="1" key="1">
    <citation type="submission" date="2022-02" db="EMBL/GenBank/DDBJ databases">
        <title>Corynebacterium sp. from urogenital microbiome.</title>
        <authorList>
            <person name="Cappelli E.A."/>
            <person name="Ribeiro T.G."/>
            <person name="Peixe L."/>
        </authorList>
    </citation>
    <scope>NUCLEOTIDE SEQUENCE</scope>
    <source>
        <strain evidence="1">C21Ua_68</strain>
    </source>
</reference>
<comment type="caution">
    <text evidence="1">The sequence shown here is derived from an EMBL/GenBank/DDBJ whole genome shotgun (WGS) entry which is preliminary data.</text>
</comment>
<dbReference type="Proteomes" id="UP001371299">
    <property type="component" value="Unassembled WGS sequence"/>
</dbReference>
<name>A0A9X3RPW0_9CORY</name>